<feature type="domain" description="YetF C-terminal" evidence="8">
    <location>
        <begin position="90"/>
        <end position="156"/>
    </location>
</feature>
<gene>
    <name evidence="10" type="ORF">BCL65_111109</name>
</gene>
<keyword evidence="3" id="KW-1003">Cell membrane</keyword>
<evidence type="ECO:0000256" key="3">
    <source>
        <dbReference type="ARBA" id="ARBA00022475"/>
    </source>
</evidence>
<evidence type="ECO:0000259" key="8">
    <source>
        <dbReference type="Pfam" id="PF04239"/>
    </source>
</evidence>
<evidence type="ECO:0000256" key="6">
    <source>
        <dbReference type="ARBA" id="ARBA00023136"/>
    </source>
</evidence>
<evidence type="ECO:0000313" key="10">
    <source>
        <dbReference type="EMBL" id="PRZ04075.1"/>
    </source>
</evidence>
<evidence type="ECO:0000256" key="1">
    <source>
        <dbReference type="ARBA" id="ARBA00004651"/>
    </source>
</evidence>
<name>A0ABX5EDJ3_9MICO</name>
<feature type="transmembrane region" description="Helical" evidence="7">
    <location>
        <begin position="64"/>
        <end position="85"/>
    </location>
</feature>
<evidence type="ECO:0000256" key="5">
    <source>
        <dbReference type="ARBA" id="ARBA00022989"/>
    </source>
</evidence>
<dbReference type="Pfam" id="PF20730">
    <property type="entry name" value="YetF_N"/>
    <property type="match status" value="1"/>
</dbReference>
<comment type="similarity">
    <text evidence="2">Belongs to the UPF0702 family.</text>
</comment>
<dbReference type="EMBL" id="PVTX01000011">
    <property type="protein sequence ID" value="PRZ04075.1"/>
    <property type="molecule type" value="Genomic_DNA"/>
</dbReference>
<evidence type="ECO:0000313" key="11">
    <source>
        <dbReference type="Proteomes" id="UP000239895"/>
    </source>
</evidence>
<feature type="domain" description="YetF-like N-terminal transmembrane" evidence="9">
    <location>
        <begin position="21"/>
        <end position="84"/>
    </location>
</feature>
<evidence type="ECO:0008006" key="12">
    <source>
        <dbReference type="Google" id="ProtNLM"/>
    </source>
</evidence>
<feature type="transmembrane region" description="Helical" evidence="7">
    <location>
        <begin position="12"/>
        <end position="31"/>
    </location>
</feature>
<evidence type="ECO:0000256" key="4">
    <source>
        <dbReference type="ARBA" id="ARBA00022692"/>
    </source>
</evidence>
<comment type="subcellular location">
    <subcellularLocation>
        <location evidence="1">Cell membrane</location>
        <topology evidence="1">Multi-pass membrane protein</topology>
    </subcellularLocation>
</comment>
<dbReference type="RefSeq" id="WP_106269416.1">
    <property type="nucleotide sequence ID" value="NZ_PVTX01000011.1"/>
</dbReference>
<feature type="transmembrane region" description="Helical" evidence="7">
    <location>
        <begin position="38"/>
        <end position="58"/>
    </location>
</feature>
<dbReference type="PANTHER" id="PTHR34582">
    <property type="entry name" value="UPF0702 TRANSMEMBRANE PROTEIN YCAP"/>
    <property type="match status" value="1"/>
</dbReference>
<proteinExistence type="inferred from homology"/>
<evidence type="ECO:0000259" key="9">
    <source>
        <dbReference type="Pfam" id="PF20730"/>
    </source>
</evidence>
<dbReference type="InterPro" id="IPR048454">
    <property type="entry name" value="YetF_N"/>
</dbReference>
<dbReference type="Proteomes" id="UP000239895">
    <property type="component" value="Unassembled WGS sequence"/>
</dbReference>
<protein>
    <recommendedName>
        <fullName evidence="12">DUF421 domain-containing protein</fullName>
    </recommendedName>
</protein>
<accession>A0ABX5EDJ3</accession>
<dbReference type="Pfam" id="PF04239">
    <property type="entry name" value="DUF421"/>
    <property type="match status" value="1"/>
</dbReference>
<comment type="caution">
    <text evidence="10">The sequence shown here is derived from an EMBL/GenBank/DDBJ whole genome shotgun (WGS) entry which is preliminary data.</text>
</comment>
<sequence length="169" mass="17695">MWFDDLDAIWRVLAVGAGAYAALVVLLRVTGKRTLSKLNAFDFVVTIALGSTLATVLLNADVSWAEGVTALALLAGLQLVVSWIVSRRPKVAGVVTSGALVVLRDGVPDLDALRRARLTQAELAQSVRRAGFGGYDVLAAVVLESDGSLSVVPASKLGDAAAIEPLERD</sequence>
<reference evidence="10 11" key="1">
    <citation type="submission" date="2018-03" db="EMBL/GenBank/DDBJ databases">
        <title>Comparative analysis of microorganisms from saline springs in Andes Mountain Range, Colombia.</title>
        <authorList>
            <person name="Rubin E."/>
        </authorList>
    </citation>
    <scope>NUCLEOTIDE SEQUENCE [LARGE SCALE GENOMIC DNA]</scope>
    <source>
        <strain evidence="10 11">CG 23</strain>
    </source>
</reference>
<dbReference type="InterPro" id="IPR007353">
    <property type="entry name" value="DUF421"/>
</dbReference>
<dbReference type="InterPro" id="IPR023090">
    <property type="entry name" value="UPF0702_alpha/beta_dom_sf"/>
</dbReference>
<keyword evidence="5 7" id="KW-1133">Transmembrane helix</keyword>
<keyword evidence="11" id="KW-1185">Reference proteome</keyword>
<organism evidence="10 11">
    <name type="scientific">Isoptericola halotolerans</name>
    <dbReference type="NCBI Taxonomy" id="300560"/>
    <lineage>
        <taxon>Bacteria</taxon>
        <taxon>Bacillati</taxon>
        <taxon>Actinomycetota</taxon>
        <taxon>Actinomycetes</taxon>
        <taxon>Micrococcales</taxon>
        <taxon>Promicromonosporaceae</taxon>
        <taxon>Isoptericola</taxon>
    </lineage>
</organism>
<dbReference type="Gene3D" id="3.30.240.20">
    <property type="entry name" value="bsu07140 like domains"/>
    <property type="match status" value="1"/>
</dbReference>
<keyword evidence="6 7" id="KW-0472">Membrane</keyword>
<evidence type="ECO:0000256" key="7">
    <source>
        <dbReference type="SAM" id="Phobius"/>
    </source>
</evidence>
<evidence type="ECO:0000256" key="2">
    <source>
        <dbReference type="ARBA" id="ARBA00006448"/>
    </source>
</evidence>
<keyword evidence="4 7" id="KW-0812">Transmembrane</keyword>
<dbReference type="PANTHER" id="PTHR34582:SF6">
    <property type="entry name" value="UPF0702 TRANSMEMBRANE PROTEIN YCAP"/>
    <property type="match status" value="1"/>
</dbReference>